<dbReference type="STRING" id="40296.A0A0A2LB24"/>
<organism evidence="1 2">
    <name type="scientific">Penicillium italicum</name>
    <name type="common">Blue mold</name>
    <dbReference type="NCBI Taxonomy" id="40296"/>
    <lineage>
        <taxon>Eukaryota</taxon>
        <taxon>Fungi</taxon>
        <taxon>Dikarya</taxon>
        <taxon>Ascomycota</taxon>
        <taxon>Pezizomycotina</taxon>
        <taxon>Eurotiomycetes</taxon>
        <taxon>Eurotiomycetidae</taxon>
        <taxon>Eurotiales</taxon>
        <taxon>Aspergillaceae</taxon>
        <taxon>Penicillium</taxon>
    </lineage>
</organism>
<proteinExistence type="predicted"/>
<dbReference type="AlphaFoldDB" id="A0A0A2LB24"/>
<evidence type="ECO:0008006" key="3">
    <source>
        <dbReference type="Google" id="ProtNLM"/>
    </source>
</evidence>
<evidence type="ECO:0000313" key="2">
    <source>
        <dbReference type="Proteomes" id="UP000030104"/>
    </source>
</evidence>
<dbReference type="PhylomeDB" id="A0A0A2LB24"/>
<dbReference type="OrthoDB" id="268428at2759"/>
<keyword evidence="2" id="KW-1185">Reference proteome</keyword>
<accession>A0A0A2LB24</accession>
<name>A0A0A2LB24_PENIT</name>
<evidence type="ECO:0000313" key="1">
    <source>
        <dbReference type="EMBL" id="KGO77302.1"/>
    </source>
</evidence>
<protein>
    <recommendedName>
        <fullName evidence="3">BTB domain-containing protein</fullName>
    </recommendedName>
</protein>
<sequence>MDFVFASPSDVTLTIIEDPSDNDDYETKTALFYIDRSKLIASSEYLEKLLSSRWERDKTHNHTLRGGSMKGMEVMLGSIHGVDTKPESVSIVDVWYTIKACNKYLLDPSKLMSWFAGWIKWIEKQPELWEDWEINRQLLFPCHFFDHAKAFQQVSRRLVYNTTGHITEMAPTDSPSFKPMYMPSIVMRKSRSLIPRGYNPICF</sequence>
<dbReference type="HOGENOM" id="CLU_1349333_0_0_1"/>
<comment type="caution">
    <text evidence="1">The sequence shown here is derived from an EMBL/GenBank/DDBJ whole genome shotgun (WGS) entry which is preliminary data.</text>
</comment>
<reference evidence="1 2" key="1">
    <citation type="journal article" date="2015" name="Mol. Plant Microbe Interact.">
        <title>Genome, transcriptome, and functional analyses of Penicillium expansum provide new insights into secondary metabolism and pathogenicity.</title>
        <authorList>
            <person name="Ballester A.R."/>
            <person name="Marcet-Houben M."/>
            <person name="Levin E."/>
            <person name="Sela N."/>
            <person name="Selma-Lazaro C."/>
            <person name="Carmona L."/>
            <person name="Wisniewski M."/>
            <person name="Droby S."/>
            <person name="Gonzalez-Candelas L."/>
            <person name="Gabaldon T."/>
        </authorList>
    </citation>
    <scope>NUCLEOTIDE SEQUENCE [LARGE SCALE GENOMIC DNA]</scope>
    <source>
        <strain evidence="1 2">PHI-1</strain>
    </source>
</reference>
<dbReference type="EMBL" id="JQGA01000203">
    <property type="protein sequence ID" value="KGO77302.1"/>
    <property type="molecule type" value="Genomic_DNA"/>
</dbReference>
<gene>
    <name evidence="1" type="ORF">PITC_092620</name>
</gene>
<dbReference type="Proteomes" id="UP000030104">
    <property type="component" value="Unassembled WGS sequence"/>
</dbReference>